<evidence type="ECO:0000313" key="2">
    <source>
        <dbReference type="EnsemblMetazoa" id="KAF7495787.1"/>
    </source>
</evidence>
<dbReference type="EnsemblMetazoa" id="SSS_2035s_mrna">
    <property type="protein sequence ID" value="KAF7495787.1"/>
    <property type="gene ID" value="SSS_2035"/>
</dbReference>
<reference evidence="1" key="2">
    <citation type="submission" date="2020-01" db="EMBL/GenBank/DDBJ databases">
        <authorList>
            <person name="Korhonen P.K.K."/>
            <person name="Guangxu M.G."/>
            <person name="Wang T.W."/>
            <person name="Stroehlein A.J.S."/>
            <person name="Young N.D."/>
            <person name="Ang C.-S.A."/>
            <person name="Fernando D.W.F."/>
            <person name="Lu H.L."/>
            <person name="Taylor S.T."/>
            <person name="Ehtesham M.E.M."/>
            <person name="Najaraj S.H.N."/>
            <person name="Harsha G.H.G."/>
            <person name="Madugundu A.M."/>
            <person name="Renuse S.R."/>
            <person name="Holt D.H."/>
            <person name="Pandey A.P."/>
            <person name="Papenfuss A.P."/>
            <person name="Gasser R.B.G."/>
            <person name="Fischer K.F."/>
        </authorList>
    </citation>
    <scope>NUCLEOTIDE SEQUENCE</scope>
    <source>
        <strain evidence="1">SSS_KF_BRIS2020</strain>
    </source>
</reference>
<evidence type="ECO:0000313" key="1">
    <source>
        <dbReference type="EMBL" id="KAF7495787.1"/>
    </source>
</evidence>
<organism evidence="1">
    <name type="scientific">Sarcoptes scabiei</name>
    <name type="common">Itch mite</name>
    <name type="synonym">Acarus scabiei</name>
    <dbReference type="NCBI Taxonomy" id="52283"/>
    <lineage>
        <taxon>Eukaryota</taxon>
        <taxon>Metazoa</taxon>
        <taxon>Ecdysozoa</taxon>
        <taxon>Arthropoda</taxon>
        <taxon>Chelicerata</taxon>
        <taxon>Arachnida</taxon>
        <taxon>Acari</taxon>
        <taxon>Acariformes</taxon>
        <taxon>Sarcoptiformes</taxon>
        <taxon>Astigmata</taxon>
        <taxon>Psoroptidia</taxon>
        <taxon>Sarcoptoidea</taxon>
        <taxon>Sarcoptidae</taxon>
        <taxon>Sarcoptinae</taxon>
        <taxon>Sarcoptes</taxon>
    </lineage>
</organism>
<dbReference type="EMBL" id="WVUK01000045">
    <property type="protein sequence ID" value="KAF7495787.1"/>
    <property type="molecule type" value="Genomic_DNA"/>
</dbReference>
<keyword evidence="3" id="KW-1185">Reference proteome</keyword>
<reference evidence="3" key="1">
    <citation type="journal article" date="2020" name="PLoS Negl. Trop. Dis.">
        <title>High-quality nuclear genome for Sarcoptes scabiei-A critical resource for a neglected parasite.</title>
        <authorList>
            <person name="Korhonen P.K."/>
            <person name="Gasser R.B."/>
            <person name="Ma G."/>
            <person name="Wang T."/>
            <person name="Stroehlein A.J."/>
            <person name="Young N.D."/>
            <person name="Ang C.S."/>
            <person name="Fernando D.D."/>
            <person name="Lu H.C."/>
            <person name="Taylor S."/>
            <person name="Reynolds S.L."/>
            <person name="Mofiz E."/>
            <person name="Najaraj S.H."/>
            <person name="Gowda H."/>
            <person name="Madugundu A."/>
            <person name="Renuse S."/>
            <person name="Holt D."/>
            <person name="Pandey A."/>
            <person name="Papenfuss A.T."/>
            <person name="Fischer K."/>
        </authorList>
    </citation>
    <scope>NUCLEOTIDE SEQUENCE [LARGE SCALE GENOMIC DNA]</scope>
</reference>
<gene>
    <name evidence="1" type="ORF">SSS_2035</name>
</gene>
<protein>
    <submittedName>
        <fullName evidence="1 2">Uncharacterized protein</fullName>
    </submittedName>
</protein>
<name>A0A834RHE9_SARSC</name>
<evidence type="ECO:0000313" key="3">
    <source>
        <dbReference type="Proteomes" id="UP000070412"/>
    </source>
</evidence>
<sequence>MSQPTLRFYTFRSSAGTFVSIEELKSQLIRLRAVDPGTIPLSSEHIEYFQAIERHLDHLKELLSSIEDLFLEKFRIDLFNGNSVEEIIPQFRLFRLKNLRDHRDRRRLIRTIVAMDRTQLNIAVIYDIYQRVYAISHNSTNFCLELVERAFPPISMQIRISDSASKMSGPTNEFSSICPIEETFVSIDELKLQLIRLRESRSETIQLSSDHMEYFQAIEEDLDHLEALVNAISNSLWEKVLLTQANHGPFEDLSAHYREFRSECLRSHIARLELIREIDVLRRIETSLLATVRFYHRAFEQTYTWLFVFQRFADRVFQR</sequence>
<reference evidence="2" key="3">
    <citation type="submission" date="2022-06" db="UniProtKB">
        <authorList>
            <consortium name="EnsemblMetazoa"/>
        </authorList>
    </citation>
    <scope>IDENTIFICATION</scope>
</reference>
<proteinExistence type="predicted"/>
<dbReference type="AlphaFoldDB" id="A0A834RHE9"/>
<dbReference type="Proteomes" id="UP000070412">
    <property type="component" value="Unassembled WGS sequence"/>
</dbReference>
<accession>A0A834RHE9</accession>